<name>A0ABW2TKU4_9PSEU</name>
<dbReference type="Gene3D" id="1.10.10.10">
    <property type="entry name" value="Winged helix-like DNA-binding domain superfamily/Winged helix DNA-binding domain"/>
    <property type="match status" value="1"/>
</dbReference>
<dbReference type="PANTHER" id="PTHR43133">
    <property type="entry name" value="RNA POLYMERASE ECF-TYPE SIGMA FACTO"/>
    <property type="match status" value="1"/>
</dbReference>
<dbReference type="InterPro" id="IPR013249">
    <property type="entry name" value="RNA_pol_sigma70_r4_t2"/>
</dbReference>
<protein>
    <submittedName>
        <fullName evidence="8">RNA polymerase sigma factor</fullName>
    </submittedName>
</protein>
<dbReference type="NCBIfam" id="TIGR02937">
    <property type="entry name" value="sigma70-ECF"/>
    <property type="match status" value="1"/>
</dbReference>
<dbReference type="Gene3D" id="1.10.1740.10">
    <property type="match status" value="1"/>
</dbReference>
<keyword evidence="9" id="KW-1185">Reference proteome</keyword>
<evidence type="ECO:0000256" key="5">
    <source>
        <dbReference type="ARBA" id="ARBA00023163"/>
    </source>
</evidence>
<feature type="region of interest" description="Disordered" evidence="6">
    <location>
        <begin position="90"/>
        <end position="123"/>
    </location>
</feature>
<accession>A0ABW2TKU4</accession>
<dbReference type="SUPFAM" id="SSF88659">
    <property type="entry name" value="Sigma3 and sigma4 domains of RNA polymerase sigma factors"/>
    <property type="match status" value="1"/>
</dbReference>
<dbReference type="Pfam" id="PF08281">
    <property type="entry name" value="Sigma70_r4_2"/>
    <property type="match status" value="1"/>
</dbReference>
<dbReference type="InterPro" id="IPR013324">
    <property type="entry name" value="RNA_pol_sigma_r3/r4-like"/>
</dbReference>
<evidence type="ECO:0000313" key="9">
    <source>
        <dbReference type="Proteomes" id="UP001596512"/>
    </source>
</evidence>
<evidence type="ECO:0000256" key="4">
    <source>
        <dbReference type="ARBA" id="ARBA00023125"/>
    </source>
</evidence>
<sequence>MSPELPRQEGGEQQLAAFLRAHWMPLYLHIRRKLGGEHHAAEEVRQKTAQAFAVKWRADGGIDEAQVAPLLYGIAAHKVSDHFRTRGRDQTVPFSHAFPDRDQDGDDHGEDRRDKSTDPAGEDPLVAVLRRVDLAAAGITLTHRQQQVIELHYLDEFTQAQTAQVMGISVSAVQQHLAAARKRLEKARPIYDLPDIGTNTKEAR</sequence>
<evidence type="ECO:0000256" key="3">
    <source>
        <dbReference type="ARBA" id="ARBA00023082"/>
    </source>
</evidence>
<dbReference type="InterPro" id="IPR039425">
    <property type="entry name" value="RNA_pol_sigma-70-like"/>
</dbReference>
<keyword evidence="3" id="KW-0731">Sigma factor</keyword>
<feature type="domain" description="RNA polymerase sigma factor 70 region 4 type 2" evidence="7">
    <location>
        <begin position="141"/>
        <end position="184"/>
    </location>
</feature>
<evidence type="ECO:0000313" key="8">
    <source>
        <dbReference type="EMBL" id="MFC7614289.1"/>
    </source>
</evidence>
<comment type="caution">
    <text evidence="8">The sequence shown here is derived from an EMBL/GenBank/DDBJ whole genome shotgun (WGS) entry which is preliminary data.</text>
</comment>
<proteinExistence type="inferred from homology"/>
<dbReference type="EMBL" id="JBHTEY010000004">
    <property type="protein sequence ID" value="MFC7614289.1"/>
    <property type="molecule type" value="Genomic_DNA"/>
</dbReference>
<dbReference type="SUPFAM" id="SSF88946">
    <property type="entry name" value="Sigma2 domain of RNA polymerase sigma factors"/>
    <property type="match status" value="1"/>
</dbReference>
<organism evidence="8 9">
    <name type="scientific">Actinokineospora soli</name>
    <dbReference type="NCBI Taxonomy" id="1048753"/>
    <lineage>
        <taxon>Bacteria</taxon>
        <taxon>Bacillati</taxon>
        <taxon>Actinomycetota</taxon>
        <taxon>Actinomycetes</taxon>
        <taxon>Pseudonocardiales</taxon>
        <taxon>Pseudonocardiaceae</taxon>
        <taxon>Actinokineospora</taxon>
    </lineage>
</organism>
<keyword evidence="4" id="KW-0238">DNA-binding</keyword>
<evidence type="ECO:0000256" key="2">
    <source>
        <dbReference type="ARBA" id="ARBA00023015"/>
    </source>
</evidence>
<evidence type="ECO:0000256" key="6">
    <source>
        <dbReference type="SAM" id="MobiDB-lite"/>
    </source>
</evidence>
<dbReference type="CDD" id="cd06171">
    <property type="entry name" value="Sigma70_r4"/>
    <property type="match status" value="1"/>
</dbReference>
<keyword evidence="2" id="KW-0805">Transcription regulation</keyword>
<dbReference type="Proteomes" id="UP001596512">
    <property type="component" value="Unassembled WGS sequence"/>
</dbReference>
<dbReference type="InterPro" id="IPR014284">
    <property type="entry name" value="RNA_pol_sigma-70_dom"/>
</dbReference>
<evidence type="ECO:0000259" key="7">
    <source>
        <dbReference type="Pfam" id="PF08281"/>
    </source>
</evidence>
<evidence type="ECO:0000256" key="1">
    <source>
        <dbReference type="ARBA" id="ARBA00010641"/>
    </source>
</evidence>
<dbReference type="PANTHER" id="PTHR43133:SF8">
    <property type="entry name" value="RNA POLYMERASE SIGMA FACTOR HI_1459-RELATED"/>
    <property type="match status" value="1"/>
</dbReference>
<dbReference type="InterPro" id="IPR036388">
    <property type="entry name" value="WH-like_DNA-bd_sf"/>
</dbReference>
<dbReference type="InterPro" id="IPR013325">
    <property type="entry name" value="RNA_pol_sigma_r2"/>
</dbReference>
<keyword evidence="5" id="KW-0804">Transcription</keyword>
<comment type="similarity">
    <text evidence="1">Belongs to the sigma-70 factor family. ECF subfamily.</text>
</comment>
<reference evidence="9" key="1">
    <citation type="journal article" date="2019" name="Int. J. Syst. Evol. Microbiol.">
        <title>The Global Catalogue of Microorganisms (GCM) 10K type strain sequencing project: providing services to taxonomists for standard genome sequencing and annotation.</title>
        <authorList>
            <consortium name="The Broad Institute Genomics Platform"/>
            <consortium name="The Broad Institute Genome Sequencing Center for Infectious Disease"/>
            <person name="Wu L."/>
            <person name="Ma J."/>
        </authorList>
    </citation>
    <scope>NUCLEOTIDE SEQUENCE [LARGE SCALE GENOMIC DNA]</scope>
    <source>
        <strain evidence="9">JCM 17695</strain>
    </source>
</reference>
<gene>
    <name evidence="8" type="ORF">ACFQV2_12875</name>
</gene>